<dbReference type="Proteomes" id="UP001413721">
    <property type="component" value="Unassembled WGS sequence"/>
</dbReference>
<dbReference type="RefSeq" id="WP_345933090.1">
    <property type="nucleotide sequence ID" value="NZ_JBBKTV010000004.1"/>
</dbReference>
<gene>
    <name evidence="1" type="ORF">WG926_14525</name>
</gene>
<name>A0ABU9YL67_9PROT</name>
<protein>
    <recommendedName>
        <fullName evidence="3">Antifreeze protein</fullName>
    </recommendedName>
</protein>
<evidence type="ECO:0000313" key="2">
    <source>
        <dbReference type="Proteomes" id="UP001413721"/>
    </source>
</evidence>
<evidence type="ECO:0000313" key="1">
    <source>
        <dbReference type="EMBL" id="MEN2989528.1"/>
    </source>
</evidence>
<sequence>MTRFKSGGAADAALMTGMMQLWMEAGSVIAMRTTMSLLQTAPDGENLRMVTEKPAVFLRAQIAATSAAGASLMRRPFDPAAAMVAAGRAWTGTVSRKTSANRRRLNKHIAGA</sequence>
<accession>A0ABU9YL67</accession>
<reference evidence="1 2" key="1">
    <citation type="submission" date="2024-03" db="EMBL/GenBank/DDBJ databases">
        <title>High-quality draft genome sequencing of Tistrella sp. BH-R2-4.</title>
        <authorList>
            <person name="Dong C."/>
        </authorList>
    </citation>
    <scope>NUCLEOTIDE SEQUENCE [LARGE SCALE GENOMIC DNA]</scope>
    <source>
        <strain evidence="1 2">BH-R2-4</strain>
    </source>
</reference>
<comment type="caution">
    <text evidence="1">The sequence shown here is derived from an EMBL/GenBank/DDBJ whole genome shotgun (WGS) entry which is preliminary data.</text>
</comment>
<proteinExistence type="predicted"/>
<keyword evidence="2" id="KW-1185">Reference proteome</keyword>
<dbReference type="EMBL" id="JBBKTW010000005">
    <property type="protein sequence ID" value="MEN2989528.1"/>
    <property type="molecule type" value="Genomic_DNA"/>
</dbReference>
<evidence type="ECO:0008006" key="3">
    <source>
        <dbReference type="Google" id="ProtNLM"/>
    </source>
</evidence>
<organism evidence="1 2">
    <name type="scientific">Tistrella arctica</name>
    <dbReference type="NCBI Taxonomy" id="3133430"/>
    <lineage>
        <taxon>Bacteria</taxon>
        <taxon>Pseudomonadati</taxon>
        <taxon>Pseudomonadota</taxon>
        <taxon>Alphaproteobacteria</taxon>
        <taxon>Geminicoccales</taxon>
        <taxon>Geminicoccaceae</taxon>
        <taxon>Tistrella</taxon>
    </lineage>
</organism>